<name>A0A377GHV5_9GAMM</name>
<evidence type="ECO:0000313" key="1">
    <source>
        <dbReference type="EMBL" id="SIR51768.1"/>
    </source>
</evidence>
<dbReference type="Proteomes" id="UP000254374">
    <property type="component" value="Unassembled WGS sequence"/>
</dbReference>
<reference evidence="2 4" key="2">
    <citation type="submission" date="2018-06" db="EMBL/GenBank/DDBJ databases">
        <authorList>
            <consortium name="Pathogen Informatics"/>
            <person name="Doyle S."/>
        </authorList>
    </citation>
    <scope>NUCLEOTIDE SEQUENCE [LARGE SCALE GENOMIC DNA]</scope>
    <source>
        <strain evidence="2 4">NCTC11401</strain>
    </source>
</reference>
<keyword evidence="3" id="KW-1185">Reference proteome</keyword>
<gene>
    <name evidence="2" type="ORF">NCTC11401_00939</name>
    <name evidence="1" type="ORF">SAMN05421777_11441</name>
</gene>
<evidence type="ECO:0000313" key="3">
    <source>
        <dbReference type="Proteomes" id="UP000186808"/>
    </source>
</evidence>
<dbReference type="OrthoDB" id="5653771at2"/>
<dbReference type="EMBL" id="UGGV01000001">
    <property type="protein sequence ID" value="STO24133.1"/>
    <property type="molecule type" value="Genomic_DNA"/>
</dbReference>
<dbReference type="STRING" id="464.Lgor_1917"/>
<evidence type="ECO:0000313" key="4">
    <source>
        <dbReference type="Proteomes" id="UP000254374"/>
    </source>
</evidence>
<sequence length="168" mass="18332">MDRKQITKLIDRAKKDPEFFHKLAFEPEQIFKELKKKNRSSNMRMLSANLQTIVQGLVGNIPLTREDSNKAPYFDCSQTCGETCTEITCGPTCAFSTNTKEKMRVAVMESARFSGGYLICDENVTCCCTSGTCGSTCGGSTCDVTCSGDSCGSTCGDSCGYTSHLQMR</sequence>
<evidence type="ECO:0000313" key="2">
    <source>
        <dbReference type="EMBL" id="STO24133.1"/>
    </source>
</evidence>
<dbReference type="RefSeq" id="WP_058468399.1">
    <property type="nucleotide sequence ID" value="NZ_CAAAIX010000013.1"/>
</dbReference>
<reference evidence="1 3" key="1">
    <citation type="submission" date="2017-01" db="EMBL/GenBank/DDBJ databases">
        <authorList>
            <person name="Varghese N."/>
            <person name="Submissions S."/>
        </authorList>
    </citation>
    <scope>NUCLEOTIDE SEQUENCE [LARGE SCALE GENOMIC DNA]</scope>
    <source>
        <strain evidence="1 3">ATCC 33342</strain>
    </source>
</reference>
<dbReference type="AlphaFoldDB" id="A0A377GHV5"/>
<accession>A0A377GHV5</accession>
<protein>
    <submittedName>
        <fullName evidence="2">Uncharacterized protein</fullName>
    </submittedName>
</protein>
<proteinExistence type="predicted"/>
<dbReference type="Proteomes" id="UP000186808">
    <property type="component" value="Unassembled WGS sequence"/>
</dbReference>
<organism evidence="2 4">
    <name type="scientific">Fluoribacter gormanii</name>
    <dbReference type="NCBI Taxonomy" id="464"/>
    <lineage>
        <taxon>Bacteria</taxon>
        <taxon>Pseudomonadati</taxon>
        <taxon>Pseudomonadota</taxon>
        <taxon>Gammaproteobacteria</taxon>
        <taxon>Legionellales</taxon>
        <taxon>Legionellaceae</taxon>
        <taxon>Fluoribacter</taxon>
    </lineage>
</organism>
<dbReference type="EMBL" id="FTNL01000014">
    <property type="protein sequence ID" value="SIR51768.1"/>
    <property type="molecule type" value="Genomic_DNA"/>
</dbReference>